<proteinExistence type="predicted"/>
<reference evidence="1 2" key="1">
    <citation type="journal article" date="2022" name="bioRxiv">
        <title>The genome of the oomycete Peronosclerospora sorghi, a cosmopolitan pathogen of maize and sorghum, is inflated with dispersed pseudogenes.</title>
        <authorList>
            <person name="Fletcher K."/>
            <person name="Martin F."/>
            <person name="Isakeit T."/>
            <person name="Cavanaugh K."/>
            <person name="Magill C."/>
            <person name="Michelmore R."/>
        </authorList>
    </citation>
    <scope>NUCLEOTIDE SEQUENCE [LARGE SCALE GENOMIC DNA]</scope>
    <source>
        <strain evidence="1">P6</strain>
    </source>
</reference>
<comment type="caution">
    <text evidence="1">The sequence shown here is derived from an EMBL/GenBank/DDBJ whole genome shotgun (WGS) entry which is preliminary data.</text>
</comment>
<accession>A0ACC0WM82</accession>
<sequence>MLDFFGQFQFELEHRPGYQNIVADALSRESFSELKSIPVRDQQIFLGEKMEACTSHVQVEQGKHKYEEEK</sequence>
<evidence type="ECO:0000313" key="1">
    <source>
        <dbReference type="EMBL" id="KAI9919697.1"/>
    </source>
</evidence>
<dbReference type="Proteomes" id="UP001163321">
    <property type="component" value="Chromosome 11"/>
</dbReference>
<gene>
    <name evidence="1" type="ORF">PsorP6_017727</name>
</gene>
<keyword evidence="2" id="KW-1185">Reference proteome</keyword>
<organism evidence="1 2">
    <name type="scientific">Peronosclerospora sorghi</name>
    <dbReference type="NCBI Taxonomy" id="230839"/>
    <lineage>
        <taxon>Eukaryota</taxon>
        <taxon>Sar</taxon>
        <taxon>Stramenopiles</taxon>
        <taxon>Oomycota</taxon>
        <taxon>Peronosporomycetes</taxon>
        <taxon>Peronosporales</taxon>
        <taxon>Peronosporaceae</taxon>
        <taxon>Peronosclerospora</taxon>
    </lineage>
</organism>
<protein>
    <submittedName>
        <fullName evidence="1">Uncharacterized protein</fullName>
    </submittedName>
</protein>
<name>A0ACC0WM82_9STRA</name>
<dbReference type="EMBL" id="CM047590">
    <property type="protein sequence ID" value="KAI9919697.1"/>
    <property type="molecule type" value="Genomic_DNA"/>
</dbReference>
<evidence type="ECO:0000313" key="2">
    <source>
        <dbReference type="Proteomes" id="UP001163321"/>
    </source>
</evidence>